<dbReference type="Proteomes" id="UP000324222">
    <property type="component" value="Unassembled WGS sequence"/>
</dbReference>
<protein>
    <submittedName>
        <fullName evidence="2">Uncharacterized protein</fullName>
    </submittedName>
</protein>
<feature type="region of interest" description="Disordered" evidence="1">
    <location>
        <begin position="1"/>
        <end position="27"/>
    </location>
</feature>
<keyword evidence="3" id="KW-1185">Reference proteome</keyword>
<evidence type="ECO:0000313" key="3">
    <source>
        <dbReference type="Proteomes" id="UP000324222"/>
    </source>
</evidence>
<evidence type="ECO:0000256" key="1">
    <source>
        <dbReference type="SAM" id="MobiDB-lite"/>
    </source>
</evidence>
<evidence type="ECO:0000313" key="2">
    <source>
        <dbReference type="EMBL" id="MPC78773.1"/>
    </source>
</evidence>
<sequence>MLRPGKARQGEPEQVSGSSPQVEGGRGEEVVVRRILVAACSSYFEIMLDYCVIASRRVLSCR</sequence>
<proteinExistence type="predicted"/>
<name>A0A5B7I901_PORTR</name>
<gene>
    <name evidence="2" type="ORF">E2C01_073270</name>
</gene>
<comment type="caution">
    <text evidence="2">The sequence shown here is derived from an EMBL/GenBank/DDBJ whole genome shotgun (WGS) entry which is preliminary data.</text>
</comment>
<organism evidence="2 3">
    <name type="scientific">Portunus trituberculatus</name>
    <name type="common">Swimming crab</name>
    <name type="synonym">Neptunus trituberculatus</name>
    <dbReference type="NCBI Taxonomy" id="210409"/>
    <lineage>
        <taxon>Eukaryota</taxon>
        <taxon>Metazoa</taxon>
        <taxon>Ecdysozoa</taxon>
        <taxon>Arthropoda</taxon>
        <taxon>Crustacea</taxon>
        <taxon>Multicrustacea</taxon>
        <taxon>Malacostraca</taxon>
        <taxon>Eumalacostraca</taxon>
        <taxon>Eucarida</taxon>
        <taxon>Decapoda</taxon>
        <taxon>Pleocyemata</taxon>
        <taxon>Brachyura</taxon>
        <taxon>Eubrachyura</taxon>
        <taxon>Portunoidea</taxon>
        <taxon>Portunidae</taxon>
        <taxon>Portuninae</taxon>
        <taxon>Portunus</taxon>
    </lineage>
</organism>
<accession>A0A5B7I901</accession>
<reference evidence="2 3" key="1">
    <citation type="submission" date="2019-05" db="EMBL/GenBank/DDBJ databases">
        <title>Another draft genome of Portunus trituberculatus and its Hox gene families provides insights of decapod evolution.</title>
        <authorList>
            <person name="Jeong J.-H."/>
            <person name="Song I."/>
            <person name="Kim S."/>
            <person name="Choi T."/>
            <person name="Kim D."/>
            <person name="Ryu S."/>
            <person name="Kim W."/>
        </authorList>
    </citation>
    <scope>NUCLEOTIDE SEQUENCE [LARGE SCALE GENOMIC DNA]</scope>
    <source>
        <tissue evidence="2">Muscle</tissue>
    </source>
</reference>
<dbReference type="EMBL" id="VSRR010049312">
    <property type="protein sequence ID" value="MPC78773.1"/>
    <property type="molecule type" value="Genomic_DNA"/>
</dbReference>
<dbReference type="AlphaFoldDB" id="A0A5B7I901"/>